<gene>
    <name evidence="1" type="ORF">HNQ41_002892</name>
</gene>
<protein>
    <recommendedName>
        <fullName evidence="3">Rubrerythrin diiron-binding domain-containing protein</fullName>
    </recommendedName>
</protein>
<evidence type="ECO:0000313" key="1">
    <source>
        <dbReference type="EMBL" id="MBB5174675.1"/>
    </source>
</evidence>
<accession>A0A840QTI3</accession>
<organism evidence="1 2">
    <name type="scientific">Texcoconibacillus texcoconensis</name>
    <dbReference type="NCBI Taxonomy" id="1095777"/>
    <lineage>
        <taxon>Bacteria</taxon>
        <taxon>Bacillati</taxon>
        <taxon>Bacillota</taxon>
        <taxon>Bacilli</taxon>
        <taxon>Bacillales</taxon>
        <taxon>Bacillaceae</taxon>
        <taxon>Texcoconibacillus</taxon>
    </lineage>
</organism>
<evidence type="ECO:0008006" key="3">
    <source>
        <dbReference type="Google" id="ProtNLM"/>
    </source>
</evidence>
<dbReference type="EMBL" id="JACHHB010000015">
    <property type="protein sequence ID" value="MBB5174675.1"/>
    <property type="molecule type" value="Genomic_DNA"/>
</dbReference>
<keyword evidence="2" id="KW-1185">Reference proteome</keyword>
<reference evidence="1 2" key="1">
    <citation type="submission" date="2020-08" db="EMBL/GenBank/DDBJ databases">
        <title>Genomic Encyclopedia of Type Strains, Phase IV (KMG-IV): sequencing the most valuable type-strain genomes for metagenomic binning, comparative biology and taxonomic classification.</title>
        <authorList>
            <person name="Goeker M."/>
        </authorList>
    </citation>
    <scope>NUCLEOTIDE SEQUENCE [LARGE SCALE GENOMIC DNA]</scope>
    <source>
        <strain evidence="1 2">DSM 24696</strain>
    </source>
</reference>
<dbReference type="SUPFAM" id="SSF47240">
    <property type="entry name" value="Ferritin-like"/>
    <property type="match status" value="1"/>
</dbReference>
<name>A0A840QTI3_9BACI</name>
<evidence type="ECO:0000313" key="2">
    <source>
        <dbReference type="Proteomes" id="UP000551878"/>
    </source>
</evidence>
<dbReference type="RefSeq" id="WP_184665083.1">
    <property type="nucleotide sequence ID" value="NZ_JACHHB010000015.1"/>
</dbReference>
<dbReference type="Proteomes" id="UP000551878">
    <property type="component" value="Unassembled WGS sequence"/>
</dbReference>
<dbReference type="AlphaFoldDB" id="A0A840QTI3"/>
<sequence length="157" mass="19280">MSTFESQNISYYDKVFYYHQSRLRHALKEIVKYESFDELMFDYLKVISKGHPWRQEWLNHMLKDERRHYSWLKAHYQHLTGYPLQVDAPTFSTPSSIEQGLKDMHFRKIKIIRWYTILWYMYNPSNERDTLQLFIWDEQTHLSIISGLMFDVLSEDK</sequence>
<proteinExistence type="predicted"/>
<comment type="caution">
    <text evidence="1">The sequence shown here is derived from an EMBL/GenBank/DDBJ whole genome shotgun (WGS) entry which is preliminary data.</text>
</comment>
<dbReference type="InterPro" id="IPR009078">
    <property type="entry name" value="Ferritin-like_SF"/>
</dbReference>